<dbReference type="Gene3D" id="3.40.630.30">
    <property type="match status" value="1"/>
</dbReference>
<dbReference type="RefSeq" id="WP_272746152.1">
    <property type="nucleotide sequence ID" value="NZ_JAQQKX010000001.1"/>
</dbReference>
<reference evidence="2 3" key="1">
    <citation type="submission" date="2023-01" db="EMBL/GenBank/DDBJ databases">
        <title>Novel species of the genus Asticcacaulis isolated from rivers.</title>
        <authorList>
            <person name="Lu H."/>
        </authorList>
    </citation>
    <scope>NUCLEOTIDE SEQUENCE [LARGE SCALE GENOMIC DNA]</scope>
    <source>
        <strain evidence="2 3">BYS171W</strain>
    </source>
</reference>
<evidence type="ECO:0000259" key="1">
    <source>
        <dbReference type="PROSITE" id="PS51186"/>
    </source>
</evidence>
<feature type="domain" description="N-acetyltransferase" evidence="1">
    <location>
        <begin position="1"/>
        <end position="164"/>
    </location>
</feature>
<comment type="caution">
    <text evidence="2">The sequence shown here is derived from an EMBL/GenBank/DDBJ whole genome shotgun (WGS) entry which is preliminary data.</text>
</comment>
<protein>
    <submittedName>
        <fullName evidence="2">GNAT family N-acetyltransferase</fullName>
    </submittedName>
</protein>
<dbReference type="PANTHER" id="PTHR43072">
    <property type="entry name" value="N-ACETYLTRANSFERASE"/>
    <property type="match status" value="1"/>
</dbReference>
<dbReference type="InterPro" id="IPR000182">
    <property type="entry name" value="GNAT_dom"/>
</dbReference>
<name>A0ABT5HNK0_9CAUL</name>
<sequence>MLIRPAEPADFTAIADIYRDGVLHGTGTFDEVPPTASALQARWQEITAMNLPYLVAVEGDNIIGFAYASPFRQRVAYRYGVEDSIYVHPDHKGAGVGKALLSALITACTEGGFYAIYAVIGDAANTGSIRLHETLGFEHTGTLPRAGYKFDRWIDVIFMMKTLRPMDGPAEGTGWAI</sequence>
<organism evidence="2 3">
    <name type="scientific">Asticcacaulis aquaticus</name>
    <dbReference type="NCBI Taxonomy" id="2984212"/>
    <lineage>
        <taxon>Bacteria</taxon>
        <taxon>Pseudomonadati</taxon>
        <taxon>Pseudomonadota</taxon>
        <taxon>Alphaproteobacteria</taxon>
        <taxon>Caulobacterales</taxon>
        <taxon>Caulobacteraceae</taxon>
        <taxon>Asticcacaulis</taxon>
    </lineage>
</organism>
<proteinExistence type="predicted"/>
<keyword evidence="3" id="KW-1185">Reference proteome</keyword>
<dbReference type="InterPro" id="IPR016181">
    <property type="entry name" value="Acyl_CoA_acyltransferase"/>
</dbReference>
<dbReference type="SUPFAM" id="SSF55729">
    <property type="entry name" value="Acyl-CoA N-acyltransferases (Nat)"/>
    <property type="match status" value="1"/>
</dbReference>
<evidence type="ECO:0000313" key="2">
    <source>
        <dbReference type="EMBL" id="MDC7681646.1"/>
    </source>
</evidence>
<dbReference type="Pfam" id="PF00583">
    <property type="entry name" value="Acetyltransf_1"/>
    <property type="match status" value="1"/>
</dbReference>
<dbReference type="Proteomes" id="UP001214854">
    <property type="component" value="Unassembled WGS sequence"/>
</dbReference>
<dbReference type="PANTHER" id="PTHR43072:SF8">
    <property type="entry name" value="ACYLTRANSFERASE FABY-RELATED"/>
    <property type="match status" value="1"/>
</dbReference>
<dbReference type="PROSITE" id="PS51186">
    <property type="entry name" value="GNAT"/>
    <property type="match status" value="1"/>
</dbReference>
<gene>
    <name evidence="2" type="ORF">PQU92_00010</name>
</gene>
<dbReference type="CDD" id="cd04301">
    <property type="entry name" value="NAT_SF"/>
    <property type="match status" value="1"/>
</dbReference>
<accession>A0ABT5HNK0</accession>
<dbReference type="EMBL" id="JAQQKX010000001">
    <property type="protein sequence ID" value="MDC7681646.1"/>
    <property type="molecule type" value="Genomic_DNA"/>
</dbReference>
<evidence type="ECO:0000313" key="3">
    <source>
        <dbReference type="Proteomes" id="UP001214854"/>
    </source>
</evidence>